<sequence length="315" mass="36001">MGYRKIDPKLDSFSLRLVRSGQVSKRYIVESGIMSMATLYRRLAGTHRNERFLVGRSGRPRRVTSAALPFLLDVLANRPDLYLDEIKDYLRVAEGIEASTSTIHRLLVDAGLSWKRAHRVAKERSARARALYVLKIGESYDVSQLVFADETSYDERDGTRLFARSARGHHAPLSRPYRRGKRLSCIAGLAEDGMLAPWSVRGSFNEEKFFTYLLLELLPEMQPFPLPRSVLVLDNASIHHSRRIKQLVEKDFGCKLLFLPPYSPDYNPIERAFSKIKARLRRERAGEVDAENFYSAVRTVTPSDCAAWMRLAGYM</sequence>
<dbReference type="Pfam" id="PF13592">
    <property type="entry name" value="HTH_33"/>
    <property type="match status" value="1"/>
</dbReference>
<gene>
    <name evidence="3" type="ORF">A4X13_0g2080</name>
</gene>
<dbReference type="Gene3D" id="3.30.420.10">
    <property type="entry name" value="Ribonuclease H-like superfamily/Ribonuclease H"/>
    <property type="match status" value="1"/>
</dbReference>
<protein>
    <recommendedName>
        <fullName evidence="5">Tc1-like transposase DDE domain-containing protein</fullName>
    </recommendedName>
</protein>
<dbReference type="SUPFAM" id="SSF46689">
    <property type="entry name" value="Homeodomain-like"/>
    <property type="match status" value="1"/>
</dbReference>
<dbReference type="InterPro" id="IPR036397">
    <property type="entry name" value="RNaseH_sf"/>
</dbReference>
<feature type="domain" description="Winged helix-turn helix" evidence="2">
    <location>
        <begin position="83"/>
        <end position="130"/>
    </location>
</feature>
<dbReference type="Pfam" id="PF13358">
    <property type="entry name" value="DDE_3"/>
    <property type="match status" value="1"/>
</dbReference>
<evidence type="ECO:0000259" key="1">
    <source>
        <dbReference type="Pfam" id="PF13358"/>
    </source>
</evidence>
<accession>A0A177TL03</accession>
<dbReference type="PANTHER" id="PTHR46564:SF1">
    <property type="entry name" value="TRANSPOSASE"/>
    <property type="match status" value="1"/>
</dbReference>
<dbReference type="InterPro" id="IPR009057">
    <property type="entry name" value="Homeodomain-like_sf"/>
</dbReference>
<evidence type="ECO:0000313" key="3">
    <source>
        <dbReference type="EMBL" id="KAE8257849.1"/>
    </source>
</evidence>
<dbReference type="EMBL" id="LWDF02000093">
    <property type="protein sequence ID" value="KAE8257849.1"/>
    <property type="molecule type" value="Genomic_DNA"/>
</dbReference>
<dbReference type="NCBIfam" id="NF033545">
    <property type="entry name" value="transpos_IS630"/>
    <property type="match status" value="1"/>
</dbReference>
<reference evidence="3" key="2">
    <citation type="journal article" date="2019" name="IMA Fungus">
        <title>Genome sequencing and comparison of five Tilletia species to identify candidate genes for the detection of regulated species infecting wheat.</title>
        <authorList>
            <person name="Nguyen H.D.T."/>
            <person name="Sultana T."/>
            <person name="Kesanakurti P."/>
            <person name="Hambleton S."/>
        </authorList>
    </citation>
    <scope>NUCLEOTIDE SEQUENCE</scope>
    <source>
        <strain evidence="3">DAOMC 236416</strain>
    </source>
</reference>
<evidence type="ECO:0000259" key="2">
    <source>
        <dbReference type="Pfam" id="PF13592"/>
    </source>
</evidence>
<dbReference type="InterPro" id="IPR038717">
    <property type="entry name" value="Tc1-like_DDE_dom"/>
</dbReference>
<comment type="caution">
    <text evidence="3">The sequence shown here is derived from an EMBL/GenBank/DDBJ whole genome shotgun (WGS) entry which is preliminary data.</text>
</comment>
<dbReference type="AlphaFoldDB" id="A0A177TL03"/>
<reference evidence="3" key="1">
    <citation type="submission" date="2016-04" db="EMBL/GenBank/DDBJ databases">
        <authorList>
            <person name="Nguyen H.D."/>
            <person name="Samba Siva P."/>
            <person name="Cullis J."/>
            <person name="Levesque C.A."/>
            <person name="Hambleton S."/>
        </authorList>
    </citation>
    <scope>NUCLEOTIDE SEQUENCE</scope>
    <source>
        <strain evidence="3">DAOMC 236416</strain>
    </source>
</reference>
<dbReference type="InterPro" id="IPR047655">
    <property type="entry name" value="Transpos_IS630-like"/>
</dbReference>
<evidence type="ECO:0008006" key="5">
    <source>
        <dbReference type="Google" id="ProtNLM"/>
    </source>
</evidence>
<dbReference type="PANTHER" id="PTHR46564">
    <property type="entry name" value="TRANSPOSASE"/>
    <property type="match status" value="1"/>
</dbReference>
<keyword evidence="4" id="KW-1185">Reference proteome</keyword>
<evidence type="ECO:0000313" key="4">
    <source>
        <dbReference type="Proteomes" id="UP000077521"/>
    </source>
</evidence>
<dbReference type="InterPro" id="IPR025959">
    <property type="entry name" value="Winged_HTH_dom"/>
</dbReference>
<organism evidence="3 4">
    <name type="scientific">Tilletia indica</name>
    <dbReference type="NCBI Taxonomy" id="43049"/>
    <lineage>
        <taxon>Eukaryota</taxon>
        <taxon>Fungi</taxon>
        <taxon>Dikarya</taxon>
        <taxon>Basidiomycota</taxon>
        <taxon>Ustilaginomycotina</taxon>
        <taxon>Exobasidiomycetes</taxon>
        <taxon>Tilletiales</taxon>
        <taxon>Tilletiaceae</taxon>
        <taxon>Tilletia</taxon>
    </lineage>
</organism>
<dbReference type="Proteomes" id="UP000077521">
    <property type="component" value="Unassembled WGS sequence"/>
</dbReference>
<dbReference type="GO" id="GO:0003676">
    <property type="term" value="F:nucleic acid binding"/>
    <property type="evidence" value="ECO:0007669"/>
    <property type="project" value="InterPro"/>
</dbReference>
<name>A0A177TL03_9BASI</name>
<proteinExistence type="predicted"/>
<feature type="domain" description="Tc1-like transposase DDE" evidence="1">
    <location>
        <begin position="144"/>
        <end position="284"/>
    </location>
</feature>